<protein>
    <recommendedName>
        <fullName evidence="2">Type II secretion system protein H</fullName>
    </recommendedName>
    <alternativeName>
        <fullName evidence="10">General secretion pathway protein H</fullName>
    </alternativeName>
</protein>
<evidence type="ECO:0000256" key="7">
    <source>
        <dbReference type="ARBA" id="ARBA00022989"/>
    </source>
</evidence>
<dbReference type="RefSeq" id="WP_257717302.1">
    <property type="nucleotide sequence ID" value="NZ_JANJOU010000014.1"/>
</dbReference>
<evidence type="ECO:0000259" key="11">
    <source>
        <dbReference type="Pfam" id="PF12019"/>
    </source>
</evidence>
<evidence type="ECO:0000256" key="2">
    <source>
        <dbReference type="ARBA" id="ARBA00021549"/>
    </source>
</evidence>
<feature type="domain" description="General secretion pathway GspH" evidence="11">
    <location>
        <begin position="40"/>
        <end position="135"/>
    </location>
</feature>
<comment type="similarity">
    <text evidence="9">Belongs to the GSP H family.</text>
</comment>
<dbReference type="NCBIfam" id="TIGR02532">
    <property type="entry name" value="IV_pilin_GFxxxE"/>
    <property type="match status" value="1"/>
</dbReference>
<evidence type="ECO:0000256" key="4">
    <source>
        <dbReference type="ARBA" id="ARBA00022481"/>
    </source>
</evidence>
<dbReference type="InterPro" id="IPR012902">
    <property type="entry name" value="N_methyl_site"/>
</dbReference>
<keyword evidence="8" id="KW-0472">Membrane</keyword>
<keyword evidence="6" id="KW-0812">Transmembrane</keyword>
<keyword evidence="3" id="KW-1003">Cell membrane</keyword>
<evidence type="ECO:0000256" key="5">
    <source>
        <dbReference type="ARBA" id="ARBA00022519"/>
    </source>
</evidence>
<evidence type="ECO:0000256" key="9">
    <source>
        <dbReference type="ARBA" id="ARBA00025772"/>
    </source>
</evidence>
<evidence type="ECO:0000256" key="6">
    <source>
        <dbReference type="ARBA" id="ARBA00022692"/>
    </source>
</evidence>
<keyword evidence="5" id="KW-0997">Cell inner membrane</keyword>
<reference evidence="12 13" key="1">
    <citation type="submission" date="2022-06" db="EMBL/GenBank/DDBJ databases">
        <title>Roseomonas CN29.</title>
        <authorList>
            <person name="Cheng Y."/>
            <person name="He X."/>
        </authorList>
    </citation>
    <scope>NUCLEOTIDE SEQUENCE [LARGE SCALE GENOMIC DNA]</scope>
    <source>
        <strain evidence="12 13">CN29</strain>
    </source>
</reference>
<dbReference type="Proteomes" id="UP001524642">
    <property type="component" value="Unassembled WGS sequence"/>
</dbReference>
<comment type="caution">
    <text evidence="12">The sequence shown here is derived from an EMBL/GenBank/DDBJ whole genome shotgun (WGS) entry which is preliminary data.</text>
</comment>
<evidence type="ECO:0000313" key="13">
    <source>
        <dbReference type="Proteomes" id="UP001524642"/>
    </source>
</evidence>
<dbReference type="Pfam" id="PF07963">
    <property type="entry name" value="N_methyl"/>
    <property type="match status" value="1"/>
</dbReference>
<organism evidence="12 13">
    <name type="scientific">Roseomonas populi</name>
    <dbReference type="NCBI Taxonomy" id="3121582"/>
    <lineage>
        <taxon>Bacteria</taxon>
        <taxon>Pseudomonadati</taxon>
        <taxon>Pseudomonadota</taxon>
        <taxon>Alphaproteobacteria</taxon>
        <taxon>Acetobacterales</taxon>
        <taxon>Roseomonadaceae</taxon>
        <taxon>Roseomonas</taxon>
    </lineage>
</organism>
<gene>
    <name evidence="12" type="ORF">NRP21_16420</name>
</gene>
<sequence>MRSPGFTLIETLVVLLILALAATALPRLWGAGRGALLRAAADDAAAMLREARMEARRTGRETGVVFDTELGSFRRASGGRTGYLPSGSALIVEATQAGLRPDGRIAILFDAEGGSTGGRVRIVQSSSAADVAVDWMTGHVQPSR</sequence>
<dbReference type="InterPro" id="IPR045584">
    <property type="entry name" value="Pilin-like"/>
</dbReference>
<comment type="subcellular location">
    <subcellularLocation>
        <location evidence="1">Cell inner membrane</location>
        <topology evidence="1">Single-pass membrane protein</topology>
    </subcellularLocation>
</comment>
<dbReference type="Pfam" id="PF12019">
    <property type="entry name" value="GspH"/>
    <property type="match status" value="1"/>
</dbReference>
<proteinExistence type="inferred from homology"/>
<evidence type="ECO:0000256" key="8">
    <source>
        <dbReference type="ARBA" id="ARBA00023136"/>
    </source>
</evidence>
<evidence type="ECO:0000256" key="1">
    <source>
        <dbReference type="ARBA" id="ARBA00004377"/>
    </source>
</evidence>
<dbReference type="Gene3D" id="3.30.700.10">
    <property type="entry name" value="Glycoprotein, Type 4 Pilin"/>
    <property type="match status" value="1"/>
</dbReference>
<keyword evidence="13" id="KW-1185">Reference proteome</keyword>
<evidence type="ECO:0000256" key="3">
    <source>
        <dbReference type="ARBA" id="ARBA00022475"/>
    </source>
</evidence>
<name>A0ABT1X6A5_9PROT</name>
<evidence type="ECO:0000256" key="10">
    <source>
        <dbReference type="ARBA" id="ARBA00030775"/>
    </source>
</evidence>
<accession>A0ABT1X6A5</accession>
<dbReference type="SUPFAM" id="SSF54523">
    <property type="entry name" value="Pili subunits"/>
    <property type="match status" value="1"/>
</dbReference>
<evidence type="ECO:0000313" key="12">
    <source>
        <dbReference type="EMBL" id="MCR0983640.1"/>
    </source>
</evidence>
<dbReference type="InterPro" id="IPR022346">
    <property type="entry name" value="T2SS_GspH"/>
</dbReference>
<keyword evidence="4" id="KW-0488">Methylation</keyword>
<dbReference type="EMBL" id="JANJOU010000014">
    <property type="protein sequence ID" value="MCR0983640.1"/>
    <property type="molecule type" value="Genomic_DNA"/>
</dbReference>
<keyword evidence="7" id="KW-1133">Transmembrane helix</keyword>